<dbReference type="Proteomes" id="UP000003688">
    <property type="component" value="Unassembled WGS sequence"/>
</dbReference>
<dbReference type="AlphaFoldDB" id="B9XQL8"/>
<reference evidence="1 2" key="1">
    <citation type="journal article" date="2011" name="J. Bacteriol.">
        <title>Genome sequence of 'Pedosphaera parvula' Ellin514, an aerobic Verrucomicrobial isolate from pasture soil.</title>
        <authorList>
            <person name="Kant R."/>
            <person name="van Passel M.W."/>
            <person name="Sangwan P."/>
            <person name="Palva A."/>
            <person name="Lucas S."/>
            <person name="Copeland A."/>
            <person name="Lapidus A."/>
            <person name="Glavina Del Rio T."/>
            <person name="Dalin E."/>
            <person name="Tice H."/>
            <person name="Bruce D."/>
            <person name="Goodwin L."/>
            <person name="Pitluck S."/>
            <person name="Chertkov O."/>
            <person name="Larimer F.W."/>
            <person name="Land M.L."/>
            <person name="Hauser L."/>
            <person name="Brettin T.S."/>
            <person name="Detter J.C."/>
            <person name="Han S."/>
            <person name="de Vos W.M."/>
            <person name="Janssen P.H."/>
            <person name="Smidt H."/>
        </authorList>
    </citation>
    <scope>NUCLEOTIDE SEQUENCE [LARGE SCALE GENOMIC DNA]</scope>
    <source>
        <strain evidence="1 2">Ellin514</strain>
    </source>
</reference>
<protein>
    <submittedName>
        <fullName evidence="1">Uncharacterized protein</fullName>
    </submittedName>
</protein>
<comment type="caution">
    <text evidence="1">The sequence shown here is derived from an EMBL/GenBank/DDBJ whole genome shotgun (WGS) entry which is preliminary data.</text>
</comment>
<sequence length="89" mass="10005">MGVALKEHKNRAWKINKSVKTSAKQIRNYGSQYGLAIWEVSIEVEAGKFVACNMIHPAEPAPTAILEYYQWNGNNFKPLPTAMNQPRAS</sequence>
<proteinExistence type="predicted"/>
<gene>
    <name evidence="1" type="ORF">Cflav_PD0932</name>
</gene>
<accession>B9XQL8</accession>
<organism evidence="1 2">
    <name type="scientific">Pedosphaera parvula (strain Ellin514)</name>
    <dbReference type="NCBI Taxonomy" id="320771"/>
    <lineage>
        <taxon>Bacteria</taxon>
        <taxon>Pseudomonadati</taxon>
        <taxon>Verrucomicrobiota</taxon>
        <taxon>Pedosphaerae</taxon>
        <taxon>Pedosphaerales</taxon>
        <taxon>Pedosphaeraceae</taxon>
        <taxon>Pedosphaera</taxon>
    </lineage>
</organism>
<keyword evidence="2" id="KW-1185">Reference proteome</keyword>
<name>B9XQL8_PEDPL</name>
<dbReference type="EMBL" id="ABOX02000055">
    <property type="protein sequence ID" value="EEF57868.1"/>
    <property type="molecule type" value="Genomic_DNA"/>
</dbReference>
<evidence type="ECO:0000313" key="2">
    <source>
        <dbReference type="Proteomes" id="UP000003688"/>
    </source>
</evidence>
<evidence type="ECO:0000313" key="1">
    <source>
        <dbReference type="EMBL" id="EEF57868.1"/>
    </source>
</evidence>